<protein>
    <submittedName>
        <fullName evidence="1">Uncharacterized protein</fullName>
    </submittedName>
</protein>
<dbReference type="HOGENOM" id="CLU_3373807_0_0_9"/>
<keyword evidence="2" id="KW-1185">Reference proteome</keyword>
<dbReference type="AlphaFoldDB" id="E3GLM3"/>
<organism evidence="1 2">
    <name type="scientific">Eubacterium callanderi</name>
    <dbReference type="NCBI Taxonomy" id="53442"/>
    <lineage>
        <taxon>Bacteria</taxon>
        <taxon>Bacillati</taxon>
        <taxon>Bacillota</taxon>
        <taxon>Clostridia</taxon>
        <taxon>Eubacteriales</taxon>
        <taxon>Eubacteriaceae</taxon>
        <taxon>Eubacterium</taxon>
    </lineage>
</organism>
<dbReference type="Proteomes" id="UP000006873">
    <property type="component" value="Chromosome"/>
</dbReference>
<gene>
    <name evidence="1" type="ordered locus">ELI_1661</name>
</gene>
<name>E3GLM3_9FIRM</name>
<reference evidence="1 2" key="2">
    <citation type="journal article" date="2011" name="J. Bacteriol.">
        <title>Complete genome sequence of a carbon monoxide-utilizing acetogen, Eubacterium limosum KIST612.</title>
        <authorList>
            <person name="Roh H."/>
            <person name="Ko H.J."/>
            <person name="Kim D."/>
            <person name="Choi D.G."/>
            <person name="Park S."/>
            <person name="Kim S."/>
            <person name="Chang I.S."/>
            <person name="Choi I.G."/>
        </authorList>
    </citation>
    <scope>NUCLEOTIDE SEQUENCE [LARGE SCALE GENOMIC DNA]</scope>
    <source>
        <strain evidence="1 2">KIST612</strain>
    </source>
</reference>
<evidence type="ECO:0000313" key="1">
    <source>
        <dbReference type="EMBL" id="ADO36647.1"/>
    </source>
</evidence>
<dbReference type="KEGG" id="elm:ELI_1661"/>
<evidence type="ECO:0000313" key="2">
    <source>
        <dbReference type="Proteomes" id="UP000006873"/>
    </source>
</evidence>
<proteinExistence type="predicted"/>
<reference key="1">
    <citation type="submission" date="2010-09" db="EMBL/GenBank/DDBJ databases">
        <authorList>
            <person name="Roh H."/>
            <person name="Ko H.-J."/>
            <person name="Kim D."/>
            <person name="Choi D.G."/>
            <person name="Park S."/>
            <person name="Kim S."/>
            <person name="Kim K.H."/>
            <person name="Chang I.S."/>
            <person name="Choi I.-G."/>
        </authorList>
    </citation>
    <scope>NUCLEOTIDE SEQUENCE</scope>
    <source>
        <strain>KIST612</strain>
    </source>
</reference>
<sequence>MQNGEFLNPFTHVKAIKQRPTAAILIKMRSILFL</sequence>
<dbReference type="EMBL" id="CP002273">
    <property type="protein sequence ID" value="ADO36647.1"/>
    <property type="molecule type" value="Genomic_DNA"/>
</dbReference>
<accession>E3GLM3</accession>